<dbReference type="EMBL" id="AP025523">
    <property type="protein sequence ID" value="BDE07008.1"/>
    <property type="molecule type" value="Genomic_DNA"/>
</dbReference>
<feature type="transmembrane region" description="Helical" evidence="1">
    <location>
        <begin position="12"/>
        <end position="35"/>
    </location>
</feature>
<dbReference type="InterPro" id="IPR012495">
    <property type="entry name" value="TadE-like_dom"/>
</dbReference>
<dbReference type="AlphaFoldDB" id="A0AAN1XX53"/>
<keyword evidence="1" id="KW-1133">Transmembrane helix</keyword>
<protein>
    <recommendedName>
        <fullName evidence="2">TadE-like domain-containing protein</fullName>
    </recommendedName>
</protein>
<evidence type="ECO:0000313" key="3">
    <source>
        <dbReference type="EMBL" id="BDE07008.1"/>
    </source>
</evidence>
<dbReference type="Pfam" id="PF07811">
    <property type="entry name" value="TadE"/>
    <property type="match status" value="1"/>
</dbReference>
<reference evidence="3 4" key="1">
    <citation type="journal article" date="2022" name="ISME Commun">
        <title>Vulcanimicrobium alpinus gen. nov. sp. nov., the first cultivated representative of the candidate phylum 'Eremiobacterota', is a metabolically versatile aerobic anoxygenic phototroph.</title>
        <authorList>
            <person name="Yabe S."/>
            <person name="Muto K."/>
            <person name="Abe K."/>
            <person name="Yokota A."/>
            <person name="Staudigel H."/>
            <person name="Tebo B.M."/>
        </authorList>
    </citation>
    <scope>NUCLEOTIDE SEQUENCE [LARGE SCALE GENOMIC DNA]</scope>
    <source>
        <strain evidence="3 4">WC8-2</strain>
    </source>
</reference>
<keyword evidence="1" id="KW-0812">Transmembrane</keyword>
<evidence type="ECO:0000256" key="1">
    <source>
        <dbReference type="SAM" id="Phobius"/>
    </source>
</evidence>
<sequence>MMKYFKPLQRASRGAALVELVLIAPLTLIVLIGLIEIGRYGDYVIRIANAATAGAFYGAQQPGNAGDFTGMQAAATADAAALPNISATATNYCACWAAPTTHFACTVAATSSCTPAATNHEIAFVSVTVTGSLSSLTNYGFLPASLRSISVSRTAVMQVAQ</sequence>
<evidence type="ECO:0000313" key="4">
    <source>
        <dbReference type="Proteomes" id="UP001317532"/>
    </source>
</evidence>
<feature type="domain" description="TadE-like" evidence="2">
    <location>
        <begin position="14"/>
        <end position="55"/>
    </location>
</feature>
<gene>
    <name evidence="3" type="ORF">WPS_22840</name>
</gene>
<name>A0AAN1XX53_UNVUL</name>
<evidence type="ECO:0000259" key="2">
    <source>
        <dbReference type="Pfam" id="PF07811"/>
    </source>
</evidence>
<dbReference type="Proteomes" id="UP001317532">
    <property type="component" value="Chromosome"/>
</dbReference>
<dbReference type="KEGG" id="vab:WPS_22840"/>
<organism evidence="3 4">
    <name type="scientific">Vulcanimicrobium alpinum</name>
    <dbReference type="NCBI Taxonomy" id="3016050"/>
    <lineage>
        <taxon>Bacteria</taxon>
        <taxon>Bacillati</taxon>
        <taxon>Vulcanimicrobiota</taxon>
        <taxon>Vulcanimicrobiia</taxon>
        <taxon>Vulcanimicrobiales</taxon>
        <taxon>Vulcanimicrobiaceae</taxon>
        <taxon>Vulcanimicrobium</taxon>
    </lineage>
</organism>
<keyword evidence="4" id="KW-1185">Reference proteome</keyword>
<accession>A0AAN1XX53</accession>
<proteinExistence type="predicted"/>
<dbReference type="RefSeq" id="WP_317994627.1">
    <property type="nucleotide sequence ID" value="NZ_AP025523.1"/>
</dbReference>
<keyword evidence="1" id="KW-0472">Membrane</keyword>